<accession>A0A251UQS9</accession>
<evidence type="ECO:0000313" key="3">
    <source>
        <dbReference type="Proteomes" id="UP000215914"/>
    </source>
</evidence>
<organism evidence="2 3">
    <name type="scientific">Helianthus annuus</name>
    <name type="common">Common sunflower</name>
    <dbReference type="NCBI Taxonomy" id="4232"/>
    <lineage>
        <taxon>Eukaryota</taxon>
        <taxon>Viridiplantae</taxon>
        <taxon>Streptophyta</taxon>
        <taxon>Embryophyta</taxon>
        <taxon>Tracheophyta</taxon>
        <taxon>Spermatophyta</taxon>
        <taxon>Magnoliopsida</taxon>
        <taxon>eudicotyledons</taxon>
        <taxon>Gunneridae</taxon>
        <taxon>Pentapetalae</taxon>
        <taxon>asterids</taxon>
        <taxon>campanulids</taxon>
        <taxon>Asterales</taxon>
        <taxon>Asteraceae</taxon>
        <taxon>Asteroideae</taxon>
        <taxon>Heliantheae alliance</taxon>
        <taxon>Heliantheae</taxon>
        <taxon>Helianthus</taxon>
    </lineage>
</organism>
<keyword evidence="3" id="KW-1185">Reference proteome</keyword>
<name>A0A251UQS9_HELAN</name>
<dbReference type="Proteomes" id="UP000215914">
    <property type="component" value="Chromosome 5"/>
</dbReference>
<evidence type="ECO:0000313" key="2">
    <source>
        <dbReference type="EMBL" id="OTG25102.1"/>
    </source>
</evidence>
<protein>
    <submittedName>
        <fullName evidence="2">Uncharacterized protein</fullName>
    </submittedName>
</protein>
<sequence length="64" mass="7295">MLQEVIRFFQALPLCLMILLSSSLLLACFSSSLFFLERWLGNKVGIFLRCSGILVSVITSRRKQ</sequence>
<keyword evidence="1" id="KW-1133">Transmembrane helix</keyword>
<dbReference type="InParanoid" id="A0A251UQS9"/>
<dbReference type="AlphaFoldDB" id="A0A251UQS9"/>
<dbReference type="PROSITE" id="PS51257">
    <property type="entry name" value="PROKAR_LIPOPROTEIN"/>
    <property type="match status" value="1"/>
</dbReference>
<proteinExistence type="predicted"/>
<gene>
    <name evidence="2" type="ORF">HannXRQ_Chr05g0143991</name>
</gene>
<evidence type="ECO:0000256" key="1">
    <source>
        <dbReference type="SAM" id="Phobius"/>
    </source>
</evidence>
<keyword evidence="1" id="KW-0812">Transmembrane</keyword>
<keyword evidence="1" id="KW-0472">Membrane</keyword>
<dbReference type="EMBL" id="CM007894">
    <property type="protein sequence ID" value="OTG25102.1"/>
    <property type="molecule type" value="Genomic_DNA"/>
</dbReference>
<feature type="transmembrane region" description="Helical" evidence="1">
    <location>
        <begin position="12"/>
        <end position="34"/>
    </location>
</feature>
<reference evidence="3" key="1">
    <citation type="journal article" date="2017" name="Nature">
        <title>The sunflower genome provides insights into oil metabolism, flowering and Asterid evolution.</title>
        <authorList>
            <person name="Badouin H."/>
            <person name="Gouzy J."/>
            <person name="Grassa C.J."/>
            <person name="Murat F."/>
            <person name="Staton S.E."/>
            <person name="Cottret L."/>
            <person name="Lelandais-Briere C."/>
            <person name="Owens G.L."/>
            <person name="Carrere S."/>
            <person name="Mayjonade B."/>
            <person name="Legrand L."/>
            <person name="Gill N."/>
            <person name="Kane N.C."/>
            <person name="Bowers J.E."/>
            <person name="Hubner S."/>
            <person name="Bellec A."/>
            <person name="Berard A."/>
            <person name="Berges H."/>
            <person name="Blanchet N."/>
            <person name="Boniface M.C."/>
            <person name="Brunel D."/>
            <person name="Catrice O."/>
            <person name="Chaidir N."/>
            <person name="Claudel C."/>
            <person name="Donnadieu C."/>
            <person name="Faraut T."/>
            <person name="Fievet G."/>
            <person name="Helmstetter N."/>
            <person name="King M."/>
            <person name="Knapp S.J."/>
            <person name="Lai Z."/>
            <person name="Le Paslier M.C."/>
            <person name="Lippi Y."/>
            <person name="Lorenzon L."/>
            <person name="Mandel J.R."/>
            <person name="Marage G."/>
            <person name="Marchand G."/>
            <person name="Marquand E."/>
            <person name="Bret-Mestries E."/>
            <person name="Morien E."/>
            <person name="Nambeesan S."/>
            <person name="Nguyen T."/>
            <person name="Pegot-Espagnet P."/>
            <person name="Pouilly N."/>
            <person name="Raftis F."/>
            <person name="Sallet E."/>
            <person name="Schiex T."/>
            <person name="Thomas J."/>
            <person name="Vandecasteele C."/>
            <person name="Vares D."/>
            <person name="Vear F."/>
            <person name="Vautrin S."/>
            <person name="Crespi M."/>
            <person name="Mangin B."/>
            <person name="Burke J.M."/>
            <person name="Salse J."/>
            <person name="Munos S."/>
            <person name="Vincourt P."/>
            <person name="Rieseberg L.H."/>
            <person name="Langlade N.B."/>
        </authorList>
    </citation>
    <scope>NUCLEOTIDE SEQUENCE [LARGE SCALE GENOMIC DNA]</scope>
    <source>
        <strain evidence="3">cv. SF193</strain>
    </source>
</reference>